<evidence type="ECO:0000313" key="3">
    <source>
        <dbReference type="Proteomes" id="UP000234585"/>
    </source>
</evidence>
<evidence type="ECO:0000256" key="1">
    <source>
        <dbReference type="SAM" id="MobiDB-lite"/>
    </source>
</evidence>
<evidence type="ECO:0000313" key="2">
    <source>
        <dbReference type="EMBL" id="PLB36229.1"/>
    </source>
</evidence>
<gene>
    <name evidence="2" type="ORF">BDW47DRAFT_52298</name>
</gene>
<dbReference type="RefSeq" id="XP_024670241.1">
    <property type="nucleotide sequence ID" value="XM_024819226.1"/>
</dbReference>
<name>A0A2I2F6F7_ASPCN</name>
<keyword evidence="3" id="KW-1185">Reference proteome</keyword>
<sequence length="290" mass="32198">MRLFCRLPHSCPLAGFRHPITQRGWKEFIPVAVLDSHSRPYSVAECTLVAVHLPSSQVIHPLTVYIFIPLIDLLASRCQHRRQLPMDRPLSLPCPTNILPRVIARASAHPSNSPPSPSATSVGMRKSRPFSQDLSCPASLILIVPFLSATLYDLMMGPPATPGPDVPSIREKPVKRVTLHAPNRRKYTPNRKYGKPKKTQIDTVPVIDCSPSTEELEPAPYSDRVALRSWLRRWSSAGYLPAWITALIYAMHRLALGVSVVDSVIFLPSFSFKLQVPGAVRSIILLGLLN</sequence>
<dbReference type="Proteomes" id="UP000234585">
    <property type="component" value="Unassembled WGS sequence"/>
</dbReference>
<feature type="region of interest" description="Disordered" evidence="1">
    <location>
        <begin position="106"/>
        <end position="127"/>
    </location>
</feature>
<dbReference type="AlphaFoldDB" id="A0A2I2F6F7"/>
<dbReference type="GeneID" id="36526386"/>
<proteinExistence type="predicted"/>
<reference evidence="2 3" key="1">
    <citation type="submission" date="2017-12" db="EMBL/GenBank/DDBJ databases">
        <authorList>
            <consortium name="DOE Joint Genome Institute"/>
            <person name="Haridas S."/>
            <person name="Kjaerbolling I."/>
            <person name="Vesth T.C."/>
            <person name="Frisvad J.C."/>
            <person name="Nybo J.L."/>
            <person name="Theobald S."/>
            <person name="Kuo A."/>
            <person name="Bowyer P."/>
            <person name="Matsuda Y."/>
            <person name="Mondo S."/>
            <person name="Lyhne E.K."/>
            <person name="Kogle M.E."/>
            <person name="Clum A."/>
            <person name="Lipzen A."/>
            <person name="Salamov A."/>
            <person name="Ngan C.Y."/>
            <person name="Daum C."/>
            <person name="Chiniquy J."/>
            <person name="Barry K."/>
            <person name="LaButti K."/>
            <person name="Simmons B.A."/>
            <person name="Magnuson J.K."/>
            <person name="Mortensen U.H."/>
            <person name="Larsen T.O."/>
            <person name="Grigoriev I.V."/>
            <person name="Baker S.E."/>
            <person name="Andersen M.R."/>
            <person name="Nordberg H.P."/>
            <person name="Cantor M.N."/>
            <person name="Hua S.X."/>
        </authorList>
    </citation>
    <scope>NUCLEOTIDE SEQUENCE [LARGE SCALE GENOMIC DNA]</scope>
    <source>
        <strain evidence="2 3">CBS 102.13</strain>
    </source>
</reference>
<protein>
    <submittedName>
        <fullName evidence="2">Uncharacterized protein</fullName>
    </submittedName>
</protein>
<accession>A0A2I2F6F7</accession>
<organism evidence="2 3">
    <name type="scientific">Aspergillus candidus</name>
    <dbReference type="NCBI Taxonomy" id="41067"/>
    <lineage>
        <taxon>Eukaryota</taxon>
        <taxon>Fungi</taxon>
        <taxon>Dikarya</taxon>
        <taxon>Ascomycota</taxon>
        <taxon>Pezizomycotina</taxon>
        <taxon>Eurotiomycetes</taxon>
        <taxon>Eurotiomycetidae</taxon>
        <taxon>Eurotiales</taxon>
        <taxon>Aspergillaceae</taxon>
        <taxon>Aspergillus</taxon>
        <taxon>Aspergillus subgen. Circumdati</taxon>
    </lineage>
</organism>
<dbReference type="EMBL" id="KZ559153">
    <property type="protein sequence ID" value="PLB36229.1"/>
    <property type="molecule type" value="Genomic_DNA"/>
</dbReference>